<keyword evidence="29" id="KW-1160">Virus entry into host cell</keyword>
<evidence type="ECO:0000256" key="13">
    <source>
        <dbReference type="ARBA" id="ARBA00022595"/>
    </source>
</evidence>
<dbReference type="InterPro" id="IPR002533">
    <property type="entry name" value="Alpha_E3_glycop"/>
</dbReference>
<dbReference type="Gene3D" id="2.60.98.10">
    <property type="entry name" value="Tick-borne Encephalitis virus Glycoprotein, domain 1"/>
    <property type="match status" value="3"/>
</dbReference>
<feature type="compositionally biased region" description="Basic residues" evidence="33">
    <location>
        <begin position="73"/>
        <end position="86"/>
    </location>
</feature>
<feature type="compositionally biased region" description="Basic and acidic residues" evidence="33">
    <location>
        <begin position="101"/>
        <end position="113"/>
    </location>
</feature>
<dbReference type="InterPro" id="IPR043504">
    <property type="entry name" value="Peptidase_S1_PA_chymotrypsin"/>
</dbReference>
<evidence type="ECO:0000256" key="18">
    <source>
        <dbReference type="ARBA" id="ARBA00022825"/>
    </source>
</evidence>
<dbReference type="Gene3D" id="2.60.40.350">
    <property type="match status" value="1"/>
</dbReference>
<organismHost>
    <name type="scientific">Salmo salar</name>
    <name type="common">Atlantic salmon</name>
    <dbReference type="NCBI Taxonomy" id="8030"/>
</organismHost>
<evidence type="ECO:0000259" key="35">
    <source>
        <dbReference type="PROSITE" id="PS51690"/>
    </source>
</evidence>
<keyword evidence="28" id="KW-0449">Lipoprotein</keyword>
<evidence type="ECO:0000256" key="32">
    <source>
        <dbReference type="PIRSR" id="PIRSR600936-1"/>
    </source>
</evidence>
<dbReference type="Pfam" id="PF01589">
    <property type="entry name" value="Alpha_E1_glycop"/>
    <property type="match status" value="1"/>
</dbReference>
<evidence type="ECO:0000256" key="15">
    <source>
        <dbReference type="ARBA" id="ARBA00022692"/>
    </source>
</evidence>
<dbReference type="SUPFAM" id="SSF81296">
    <property type="entry name" value="E set domains"/>
    <property type="match status" value="1"/>
</dbReference>
<evidence type="ECO:0000256" key="16">
    <source>
        <dbReference type="ARBA" id="ARBA00022801"/>
    </source>
</evidence>
<dbReference type="PROSITE" id="PS51690">
    <property type="entry name" value="ALPHAVIRUS_CP"/>
    <property type="match status" value="1"/>
</dbReference>
<dbReference type="GO" id="GO:0030430">
    <property type="term" value="C:host cell cytoplasm"/>
    <property type="evidence" value="ECO:0007669"/>
    <property type="project" value="UniProtKB-SubCell"/>
</dbReference>
<dbReference type="InterPro" id="IPR000936">
    <property type="entry name" value="Alpha_E2_glycop"/>
</dbReference>
<evidence type="ECO:0000256" key="10">
    <source>
        <dbReference type="ARBA" id="ARBA00022511"/>
    </source>
</evidence>
<evidence type="ECO:0000256" key="14">
    <source>
        <dbReference type="ARBA" id="ARBA00022670"/>
    </source>
</evidence>
<keyword evidence="17" id="KW-1161">Viral attachment to host cell</keyword>
<dbReference type="InterPro" id="IPR042306">
    <property type="entry name" value="Alphavir_E2_C"/>
</dbReference>
<keyword evidence="21" id="KW-1144">T=4 icosahedral capsid protein</keyword>
<feature type="active site" description="Charge relay system" evidence="32">
    <location>
        <position position="182"/>
    </location>
</feature>
<keyword evidence="11" id="KW-0167">Capsid protein</keyword>
<dbReference type="GO" id="GO:0019062">
    <property type="term" value="P:virion attachment to host cell"/>
    <property type="evidence" value="ECO:0007669"/>
    <property type="project" value="UniProtKB-KW"/>
</dbReference>
<proteinExistence type="predicted"/>
<sequence length="1320" mass="142780">MFPMQFTNSAYRQMEPMFAPGSRGQVQPYRPRTKRRQEPQVGNAAITALANQMSALQLQVAGLAGQARVDRRGPRRVQKNKQKKKNSSNGEKPKEKKKKQKQQEKKGGGGEKTKKPRNRPGKEVRISVKRARQSTFPVYHEGAISGYAVLIGSRVFKPAHVKGKIDHPELADIKFQVAEDMDLEAAAYPKSMRDQAAEPATMMDGVYNWEYGTIRVEDNVIIDASGRGKPGDSGRAITDNSGKVVGIVLGGGPDGRRTRLSVIGFDKKMKAREIAYSEAIPWTRAPALLLLPMVIACTYNSNTFDCSKPSCQDCCITAEPKKAMTMLKDNLNDPNYWDLLIAVTTCGSARRKRTVSTSPAAVYDTQILAAHAAASPYRAYCPDCDGTACISPIAIDEVVSSGSDHVLRIRVGSQSGVTAKGGAAGETSLRYLGRDGKVHAADNTRLVVRTTAKCDVLQATGHYILANCPVGQSLTVAATLDGTRHQCTTVFEHQVTEKFTRERSKGHHLSDLTKKCTRFSTTPKKSALYLVDVYDALPISVEISTVVTCNDSQCTVRVPPGTTVKFDKKCKSAASATVTFTSDSQTFTCEEPVLTAASITQGKPHLRSAMLPSGGKEVKARIPFPFPPETATCRVSVAPLPSITYEESDVLLAGTAKYPVLLTTRNLGFHSNATSEWIQGKYLRRIPVTPQGIELMWGNNEPMHFWSSVRYASGDADAYPWELLVHHTKHHPEYAWAFVGVACGLLAIAACMFACACNRVRYSLVANTFNPNPPPLTSLTAALCCIPGARADQPYLDIIAYLWTNSKVAFGLQFAAPVACVLIITYALRHCRLCCKSFLGVRGWSALLVILAYVQSCKSYEHTVVVPMDPRAPSYEAVINRNGYDPLKLTISVNFTVISPTTALEYWTCAGVPIVEPPHVGCCTSVSCPSDLSTLHAFTGKAVSDVHCDVHTNVYPLLWGAAHCFCSTENTQVSAVAATVSEFCAQDSERAEAFSVHSSSVTAEVLVTLGDVVTAVHVYVDGVTSARGTDLKIVAGPITTDYSPFDRKVVRIGEEVYNYDWPPYGAGRPGTFGDIQARSTNYVKPNDLYGDIGIEVLQPTNDHVHVAYTYTTSGLLRWLQDAPKPLSVTAPHGCKISANPLLALDCGVGAVPMSINIPDAKFTRKLKDPKPSALKCVVDSCEYGVDYGGAATITYEGHEAGKCGIHSLTPGVPLRTSVVEVVAGANTVKTTFSSPTPEVALEVEICSAIVKCAGECTPPKEHVVAARPRHGSDSGGYISGPAMRWAGGIVGTLVVLFLILAVTYCVVKKCRSKRIRIVKS</sequence>
<evidence type="ECO:0000256" key="23">
    <source>
        <dbReference type="ARBA" id="ARBA00023136"/>
    </source>
</evidence>
<evidence type="ECO:0000256" key="21">
    <source>
        <dbReference type="ARBA" id="ARBA00022973"/>
    </source>
</evidence>
<evidence type="ECO:0000256" key="34">
    <source>
        <dbReference type="SAM" id="Phobius"/>
    </source>
</evidence>
<feature type="transmembrane region" description="Helical" evidence="34">
    <location>
        <begin position="1285"/>
        <end position="1307"/>
    </location>
</feature>
<keyword evidence="15 34" id="KW-0812">Transmembrane</keyword>
<dbReference type="Gene3D" id="2.40.10.10">
    <property type="entry name" value="Trypsin-like serine proteases"/>
    <property type="match status" value="2"/>
</dbReference>
<comment type="subunit">
    <text evidence="31">The precursor of protein E3/E2 and E1 form a heterodimer shortly after synthesis.</text>
</comment>
<dbReference type="Pfam" id="PF01563">
    <property type="entry name" value="Alpha_E3_glycop"/>
    <property type="match status" value="1"/>
</dbReference>
<evidence type="ECO:0000256" key="6">
    <source>
        <dbReference type="ARBA" id="ARBA00004598"/>
    </source>
</evidence>
<evidence type="ECO:0000256" key="2">
    <source>
        <dbReference type="ARBA" id="ARBA00004192"/>
    </source>
</evidence>
<dbReference type="GO" id="GO:0005198">
    <property type="term" value="F:structural molecule activity"/>
    <property type="evidence" value="ECO:0007669"/>
    <property type="project" value="InterPro"/>
</dbReference>
<evidence type="ECO:0000256" key="26">
    <source>
        <dbReference type="ARBA" id="ARBA00023180"/>
    </source>
</evidence>
<dbReference type="GO" id="GO:0046718">
    <property type="term" value="P:symbiont entry into host cell"/>
    <property type="evidence" value="ECO:0007669"/>
    <property type="project" value="UniProtKB-KW"/>
</dbReference>
<dbReference type="SUPFAM" id="SSF56983">
    <property type="entry name" value="Viral glycoprotein, central and dimerisation domains"/>
    <property type="match status" value="1"/>
</dbReference>
<evidence type="ECO:0000256" key="4">
    <source>
        <dbReference type="ARBA" id="ARBA00004402"/>
    </source>
</evidence>
<feature type="domain" description="Peptidase S3" evidence="35">
    <location>
        <begin position="134"/>
        <end position="282"/>
    </location>
</feature>
<evidence type="ECO:0000256" key="30">
    <source>
        <dbReference type="ARBA" id="ARBA00033029"/>
    </source>
</evidence>
<evidence type="ECO:0000256" key="29">
    <source>
        <dbReference type="ARBA" id="ARBA00023296"/>
    </source>
</evidence>
<dbReference type="GO" id="GO:0004252">
    <property type="term" value="F:serine-type endopeptidase activity"/>
    <property type="evidence" value="ECO:0007669"/>
    <property type="project" value="InterPro"/>
</dbReference>
<evidence type="ECO:0000256" key="33">
    <source>
        <dbReference type="SAM" id="MobiDB-lite"/>
    </source>
</evidence>
<keyword evidence="20" id="KW-1043">Host membrane</keyword>
<keyword evidence="18" id="KW-0720">Serine protease</keyword>
<feature type="active site" description="Charge relay system" evidence="32">
    <location>
        <position position="160"/>
    </location>
</feature>
<evidence type="ECO:0000256" key="7">
    <source>
        <dbReference type="ARBA" id="ARBA00014555"/>
    </source>
</evidence>
<dbReference type="InterPro" id="IPR000336">
    <property type="entry name" value="Flavivir/Alphavir_Ig-like_sf"/>
</dbReference>
<dbReference type="InterPro" id="IPR036253">
    <property type="entry name" value="Glycoprot_cen/dimer_sf"/>
</dbReference>
<keyword evidence="13" id="KW-1162">Viral penetration into host cytoplasm</keyword>
<feature type="region of interest" description="Disordered" evidence="33">
    <location>
        <begin position="65"/>
        <end position="128"/>
    </location>
</feature>
<keyword evidence="9" id="KW-1170">Fusion of virus membrane with host endosomal membrane</keyword>
<dbReference type="PRINTS" id="PR00798">
    <property type="entry name" value="TOGAVIRIN"/>
</dbReference>
<feature type="active site" description="Charge relay system" evidence="32">
    <location>
        <position position="233"/>
    </location>
</feature>
<feature type="transmembrane region" description="Helical" evidence="34">
    <location>
        <begin position="734"/>
        <end position="756"/>
    </location>
</feature>
<keyword evidence="24" id="KW-0564">Palmitate</keyword>
<dbReference type="InterPro" id="IPR002548">
    <property type="entry name" value="Alpha_E1_glycop"/>
</dbReference>
<evidence type="ECO:0000256" key="12">
    <source>
        <dbReference type="ARBA" id="ARBA00022581"/>
    </source>
</evidence>
<organismHost>
    <name type="scientific">Oncorhynchus mykiss</name>
    <name type="common">Rainbow trout</name>
    <name type="synonym">Salmo gairdneri</name>
    <dbReference type="NCBI Taxonomy" id="8022"/>
</organismHost>
<evidence type="ECO:0000313" key="36">
    <source>
        <dbReference type="EMBL" id="AYV91978.1"/>
    </source>
</evidence>
<dbReference type="GO" id="GO:0039619">
    <property type="term" value="C:T=4 icosahedral viral capsid"/>
    <property type="evidence" value="ECO:0007669"/>
    <property type="project" value="UniProtKB-KW"/>
</dbReference>
<keyword evidence="23 34" id="KW-0472">Membrane</keyword>
<keyword evidence="25" id="KW-1015">Disulfide bond</keyword>
<protein>
    <recommendedName>
        <fullName evidence="7">Structural polyprotein</fullName>
    </recommendedName>
    <alternativeName>
        <fullName evidence="30">p130</fullName>
    </alternativeName>
</protein>
<evidence type="ECO:0000256" key="27">
    <source>
        <dbReference type="ARBA" id="ARBA00023200"/>
    </source>
</evidence>
<dbReference type="InterPro" id="IPR038055">
    <property type="entry name" value="Glycoprot_E_dimer_dom"/>
</dbReference>
<evidence type="ECO:0000256" key="28">
    <source>
        <dbReference type="ARBA" id="ARBA00023288"/>
    </source>
</evidence>
<dbReference type="InterPro" id="IPR009003">
    <property type="entry name" value="Peptidase_S1_PA"/>
</dbReference>
<dbReference type="Gene3D" id="1.10.287.2230">
    <property type="match status" value="1"/>
</dbReference>
<evidence type="ECO:0000256" key="1">
    <source>
        <dbReference type="ARBA" id="ARBA00000840"/>
    </source>
</evidence>
<evidence type="ECO:0000256" key="3">
    <source>
        <dbReference type="ARBA" id="ARBA00004385"/>
    </source>
</evidence>
<keyword evidence="22 34" id="KW-1133">Transmembrane helix</keyword>
<keyword evidence="10" id="KW-1032">Host cell membrane</keyword>
<evidence type="ECO:0000256" key="25">
    <source>
        <dbReference type="ARBA" id="ARBA00023157"/>
    </source>
</evidence>
<name>A0A3G5AXS1_SAV1</name>
<evidence type="ECO:0000256" key="17">
    <source>
        <dbReference type="ARBA" id="ARBA00022804"/>
    </source>
</evidence>
<evidence type="ECO:0000256" key="11">
    <source>
        <dbReference type="ARBA" id="ARBA00022561"/>
    </source>
</evidence>
<organism evidence="36">
    <name type="scientific">Alphavirus salmon subtype 1</name>
    <name type="common">SAV1</name>
    <name type="synonym">Salmon pancreas disease virus subtype 1</name>
    <dbReference type="NCBI Taxonomy" id="84589"/>
    <lineage>
        <taxon>Viruses</taxon>
        <taxon>Riboviria</taxon>
        <taxon>Orthornavirae</taxon>
        <taxon>Kitrinoviricota</taxon>
        <taxon>Alsuviricetes</taxon>
        <taxon>Martellivirales</taxon>
        <taxon>Togaviridae</taxon>
        <taxon>Alphavirus</taxon>
        <taxon>Alphavirus salmon</taxon>
    </lineage>
</organism>
<dbReference type="EMBL" id="MH341514">
    <property type="protein sequence ID" value="AYV91978.1"/>
    <property type="molecule type" value="Genomic_RNA"/>
</dbReference>
<dbReference type="InterPro" id="IPR042304">
    <property type="entry name" value="Alphavir_E2_A"/>
</dbReference>
<evidence type="ECO:0000256" key="5">
    <source>
        <dbReference type="ARBA" id="ARBA00004563"/>
    </source>
</evidence>
<keyword evidence="27" id="KW-1035">Host cytoplasm</keyword>
<comment type="catalytic activity">
    <reaction evidence="1">
        <text>Autocatalytic release of the core protein from the N-terminus of the togavirus structural polyprotein by hydrolysis of a -Trp-|-Ser- bond.</text>
        <dbReference type="EC" id="3.4.21.90"/>
    </reaction>
</comment>
<evidence type="ECO:0000256" key="8">
    <source>
        <dbReference type="ARBA" id="ARBA00022506"/>
    </source>
</evidence>
<dbReference type="SUPFAM" id="SSF50494">
    <property type="entry name" value="Trypsin-like serine proteases"/>
    <property type="match status" value="1"/>
</dbReference>
<keyword evidence="8" id="KW-1168">Fusion of virus membrane with host membrane</keyword>
<keyword evidence="14" id="KW-0645">Protease</keyword>
<dbReference type="Pfam" id="PF00943">
    <property type="entry name" value="Alpha_E2_glycop"/>
    <property type="match status" value="1"/>
</dbReference>
<keyword evidence="26" id="KW-0325">Glycoprotein</keyword>
<dbReference type="Gene3D" id="2.60.40.3200">
    <property type="entry name" value="Alphavirus E2 glycoprotein, A domain"/>
    <property type="match status" value="1"/>
</dbReference>
<dbReference type="Gene3D" id="2.60.40.2400">
    <property type="entry name" value="Alphavirus E2 glycoprotein, domain C"/>
    <property type="match status" value="1"/>
</dbReference>
<evidence type="ECO:0000256" key="22">
    <source>
        <dbReference type="ARBA" id="ARBA00022989"/>
    </source>
</evidence>
<evidence type="ECO:0000256" key="20">
    <source>
        <dbReference type="ARBA" id="ARBA00022870"/>
    </source>
</evidence>
<keyword evidence="12" id="KW-0945">Host-virus interaction</keyword>
<evidence type="ECO:0000256" key="19">
    <source>
        <dbReference type="ARBA" id="ARBA00022844"/>
    </source>
</evidence>
<evidence type="ECO:0000256" key="9">
    <source>
        <dbReference type="ARBA" id="ARBA00022510"/>
    </source>
</evidence>
<dbReference type="GO" id="GO:0006508">
    <property type="term" value="P:proteolysis"/>
    <property type="evidence" value="ECO:0007669"/>
    <property type="project" value="UniProtKB-KW"/>
</dbReference>
<evidence type="ECO:0000256" key="31">
    <source>
        <dbReference type="ARBA" id="ARBA00038810"/>
    </source>
</evidence>
<reference evidence="36" key="1">
    <citation type="journal article" date="2018" name="Sci. Rep.">
        <title>Nanopore sequencing for rapid diagnostics of salmonid RNA viruses.</title>
        <authorList>
            <person name="Gallagher M.D."/>
            <person name="Matejusova I."/>
            <person name="Nguyen L."/>
            <person name="Ruane N.M."/>
            <person name="Falk K."/>
            <person name="Macqueen D.J."/>
        </authorList>
    </citation>
    <scope>NUCLEOTIDE SEQUENCE</scope>
    <source>
        <strain evidence="36">SAV SCO10-684</strain>
    </source>
</reference>
<comment type="subcellular location">
    <subcellularLocation>
        <location evidence="6">Host cell membrane</location>
        <topology evidence="6">Multi-pass membrane protein</topology>
    </subcellularLocation>
    <subcellularLocation>
        <location evidence="4">Host cell membrane</location>
        <topology evidence="4">Single-pass type I membrane protein</topology>
    </subcellularLocation>
    <subcellularLocation>
        <location evidence="2">Host cytoplasm</location>
    </subcellularLocation>
    <subcellularLocation>
        <location evidence="3">Virion membrane</location>
        <topology evidence="3">Multi-pass membrane protein</topology>
    </subcellularLocation>
    <subcellularLocation>
        <location evidence="5">Virion membrane</location>
        <topology evidence="5">Single-pass type I membrane protein</topology>
    </subcellularLocation>
</comment>
<accession>A0A3G5AXS1</accession>
<dbReference type="Gene3D" id="2.60.40.4310">
    <property type="entry name" value="Alphavirus E2 glycoprotein, domain B"/>
    <property type="match status" value="1"/>
</dbReference>
<dbReference type="GO" id="GO:0020002">
    <property type="term" value="C:host cell plasma membrane"/>
    <property type="evidence" value="ECO:0007669"/>
    <property type="project" value="UniProtKB-SubCell"/>
</dbReference>
<feature type="transmembrane region" description="Helical" evidence="34">
    <location>
        <begin position="808"/>
        <end position="828"/>
    </location>
</feature>
<dbReference type="Pfam" id="PF00944">
    <property type="entry name" value="Peptidase_S3"/>
    <property type="match status" value="1"/>
</dbReference>
<keyword evidence="19" id="KW-0946">Virion</keyword>
<dbReference type="InterPro" id="IPR042305">
    <property type="entry name" value="Alphavir_E2_B"/>
</dbReference>
<evidence type="ECO:0000256" key="24">
    <source>
        <dbReference type="ARBA" id="ARBA00023139"/>
    </source>
</evidence>
<dbReference type="GO" id="GO:0039654">
    <property type="term" value="P:fusion of virus membrane with host endosome membrane"/>
    <property type="evidence" value="ECO:0007669"/>
    <property type="project" value="UniProtKB-KW"/>
</dbReference>
<dbReference type="InterPro" id="IPR000930">
    <property type="entry name" value="Peptidase_S3"/>
</dbReference>
<feature type="region of interest" description="Disordered" evidence="33">
    <location>
        <begin position="17"/>
        <end position="41"/>
    </location>
</feature>
<dbReference type="GO" id="GO:0055036">
    <property type="term" value="C:virion membrane"/>
    <property type="evidence" value="ECO:0007669"/>
    <property type="project" value="UniProtKB-SubCell"/>
</dbReference>
<dbReference type="InterPro" id="IPR014756">
    <property type="entry name" value="Ig_E-set"/>
</dbReference>
<keyword evidence="16" id="KW-0378">Hydrolase</keyword>